<comment type="caution">
    <text evidence="3">The sequence shown here is derived from an EMBL/GenBank/DDBJ whole genome shotgun (WGS) entry which is preliminary data.</text>
</comment>
<keyword evidence="4" id="KW-1185">Reference proteome</keyword>
<evidence type="ECO:0000313" key="3">
    <source>
        <dbReference type="EMBL" id="KAL1866507.1"/>
    </source>
</evidence>
<evidence type="ECO:0000313" key="4">
    <source>
        <dbReference type="Proteomes" id="UP001583177"/>
    </source>
</evidence>
<name>A0ABR3WS58_9PEZI</name>
<evidence type="ECO:0000259" key="2">
    <source>
        <dbReference type="Pfam" id="PF20150"/>
    </source>
</evidence>
<proteinExistence type="predicted"/>
<sequence>MPPSTSVNLVRIPGPKEQPKAFSTDKPGLSSSALAILGNQFEMSMRSIQENRRASPSFKLRHWNNEPKLSMSPSLNLKEQPKAAADASQHQMSTNVEFNTLPAELRVNIYKMTWEPRHVIISRHWHRETDDSSEEDHATTMTTSSAQLPVTLWISSESRHETLRHYQIAFACPKNGSSHVYFNFGVDELEVPLHTQLLRVISREELAKVKALIIPGSRNEALPPRDWTEGMTPEDVLDILGGMLSHIHDLDGKLHQLHIAGLSSGLEPQNPGNPLKDAELRRLAKHMQQEIAQGLDLPQTLSLIYERSLTTNASGQHLGLAQLVLSLGGFYTPALGKNREMRIGEVRVAWHACDDTTASDTDDKGRTLRTVVEWDRFAFEVSDILSNDESDDLVYEI</sequence>
<dbReference type="Pfam" id="PF20150">
    <property type="entry name" value="2EXR"/>
    <property type="match status" value="1"/>
</dbReference>
<reference evidence="3 4" key="1">
    <citation type="journal article" date="2024" name="IMA Fungus">
        <title>IMA Genome - F19 : A genome assembly and annotation guide to empower mycologists, including annotated draft genome sequences of Ceratocystis pirilliformis, Diaporthe australafricana, Fusarium ophioides, Paecilomyces lecythidis, and Sporothrix stenoceras.</title>
        <authorList>
            <person name="Aylward J."/>
            <person name="Wilson A.M."/>
            <person name="Visagie C.M."/>
            <person name="Spraker J."/>
            <person name="Barnes I."/>
            <person name="Buitendag C."/>
            <person name="Ceriani C."/>
            <person name="Del Mar Angel L."/>
            <person name="du Plessis D."/>
            <person name="Fuchs T."/>
            <person name="Gasser K."/>
            <person name="Kramer D."/>
            <person name="Li W."/>
            <person name="Munsamy K."/>
            <person name="Piso A."/>
            <person name="Price J.L."/>
            <person name="Sonnekus B."/>
            <person name="Thomas C."/>
            <person name="van der Nest A."/>
            <person name="van Dijk A."/>
            <person name="van Heerden A."/>
            <person name="van Vuuren N."/>
            <person name="Yilmaz N."/>
            <person name="Duong T.A."/>
            <person name="van der Merwe N.A."/>
            <person name="Wingfield M.J."/>
            <person name="Wingfield B.D."/>
        </authorList>
    </citation>
    <scope>NUCLEOTIDE SEQUENCE [LARGE SCALE GENOMIC DNA]</scope>
    <source>
        <strain evidence="3 4">CMW 18300</strain>
    </source>
</reference>
<feature type="region of interest" description="Disordered" evidence="1">
    <location>
        <begin position="1"/>
        <end position="27"/>
    </location>
</feature>
<dbReference type="Proteomes" id="UP001583177">
    <property type="component" value="Unassembled WGS sequence"/>
</dbReference>
<protein>
    <recommendedName>
        <fullName evidence="2">2EXR domain-containing protein</fullName>
    </recommendedName>
</protein>
<dbReference type="EMBL" id="JAWRVE010000055">
    <property type="protein sequence ID" value="KAL1866507.1"/>
    <property type="molecule type" value="Genomic_DNA"/>
</dbReference>
<feature type="region of interest" description="Disordered" evidence="1">
    <location>
        <begin position="48"/>
        <end position="73"/>
    </location>
</feature>
<dbReference type="PANTHER" id="PTHR35910:SF1">
    <property type="entry name" value="2EXR DOMAIN-CONTAINING PROTEIN"/>
    <property type="match status" value="1"/>
</dbReference>
<gene>
    <name evidence="3" type="ORF">Daus18300_006742</name>
</gene>
<accession>A0ABR3WS58</accession>
<organism evidence="3 4">
    <name type="scientific">Diaporthe australafricana</name>
    <dbReference type="NCBI Taxonomy" id="127596"/>
    <lineage>
        <taxon>Eukaryota</taxon>
        <taxon>Fungi</taxon>
        <taxon>Dikarya</taxon>
        <taxon>Ascomycota</taxon>
        <taxon>Pezizomycotina</taxon>
        <taxon>Sordariomycetes</taxon>
        <taxon>Sordariomycetidae</taxon>
        <taxon>Diaporthales</taxon>
        <taxon>Diaporthaceae</taxon>
        <taxon>Diaporthe</taxon>
    </lineage>
</organism>
<feature type="domain" description="2EXR" evidence="2">
    <location>
        <begin position="98"/>
        <end position="187"/>
    </location>
</feature>
<dbReference type="InterPro" id="IPR045518">
    <property type="entry name" value="2EXR"/>
</dbReference>
<dbReference type="PANTHER" id="PTHR35910">
    <property type="entry name" value="2EXR DOMAIN-CONTAINING PROTEIN"/>
    <property type="match status" value="1"/>
</dbReference>
<evidence type="ECO:0000256" key="1">
    <source>
        <dbReference type="SAM" id="MobiDB-lite"/>
    </source>
</evidence>